<dbReference type="EMBL" id="APAU02000097">
    <property type="protein sequence ID" value="EUB57014.1"/>
    <property type="molecule type" value="Genomic_DNA"/>
</dbReference>
<dbReference type="GeneID" id="36343880"/>
<dbReference type="Proteomes" id="UP000019149">
    <property type="component" value="Unassembled WGS sequence"/>
</dbReference>
<gene>
    <name evidence="1" type="ORF">EGR_08165</name>
</gene>
<evidence type="ECO:0000313" key="1">
    <source>
        <dbReference type="EMBL" id="EUB57014.1"/>
    </source>
</evidence>
<proteinExistence type="predicted"/>
<dbReference type="AlphaFoldDB" id="W6UUF6"/>
<reference evidence="1 2" key="1">
    <citation type="journal article" date="2013" name="Nat. Genet.">
        <title>The genome of the hydatid tapeworm Echinococcus granulosus.</title>
        <authorList>
            <person name="Zheng H."/>
            <person name="Zhang W."/>
            <person name="Zhang L."/>
            <person name="Zhang Z."/>
            <person name="Li J."/>
            <person name="Lu G."/>
            <person name="Zhu Y."/>
            <person name="Wang Y."/>
            <person name="Huang Y."/>
            <person name="Liu J."/>
            <person name="Kang H."/>
            <person name="Chen J."/>
            <person name="Wang L."/>
            <person name="Chen A."/>
            <person name="Yu S."/>
            <person name="Gao Z."/>
            <person name="Jin L."/>
            <person name="Gu W."/>
            <person name="Wang Z."/>
            <person name="Zhao L."/>
            <person name="Shi B."/>
            <person name="Wen H."/>
            <person name="Lin R."/>
            <person name="Jones M.K."/>
            <person name="Brejova B."/>
            <person name="Vinar T."/>
            <person name="Zhao G."/>
            <person name="McManus D.P."/>
            <person name="Chen Z."/>
            <person name="Zhou Y."/>
            <person name="Wang S."/>
        </authorList>
    </citation>
    <scope>NUCLEOTIDE SEQUENCE [LARGE SCALE GENOMIC DNA]</scope>
</reference>
<comment type="caution">
    <text evidence="1">The sequence shown here is derived from an EMBL/GenBank/DDBJ whole genome shotgun (WGS) entry which is preliminary data.</text>
</comment>
<dbReference type="KEGG" id="egl:EGR_08165"/>
<accession>W6UUF6</accession>
<organism evidence="1 2">
    <name type="scientific">Echinococcus granulosus</name>
    <name type="common">Hydatid tapeworm</name>
    <dbReference type="NCBI Taxonomy" id="6210"/>
    <lineage>
        <taxon>Eukaryota</taxon>
        <taxon>Metazoa</taxon>
        <taxon>Spiralia</taxon>
        <taxon>Lophotrochozoa</taxon>
        <taxon>Platyhelminthes</taxon>
        <taxon>Cestoda</taxon>
        <taxon>Eucestoda</taxon>
        <taxon>Cyclophyllidea</taxon>
        <taxon>Taeniidae</taxon>
        <taxon>Echinococcus</taxon>
        <taxon>Echinococcus granulosus group</taxon>
    </lineage>
</organism>
<name>W6UUF6_ECHGR</name>
<dbReference type="RefSeq" id="XP_024348210.1">
    <property type="nucleotide sequence ID" value="XM_024497414.1"/>
</dbReference>
<evidence type="ECO:0000313" key="2">
    <source>
        <dbReference type="Proteomes" id="UP000019149"/>
    </source>
</evidence>
<sequence length="124" mass="14395">MVKMTLSNNKTNVSRSPTLSYDILYVAMGPHCYIRIATHTDATMCKKVQNLLIEIFLVDFRYALWALNIRQNINKLFCPNCKNNSAFVEKIQGGVFSYHEDILKFGCRIIIKYTKKKQKVVKNQ</sequence>
<keyword evidence="2" id="KW-1185">Reference proteome</keyword>
<protein>
    <submittedName>
        <fullName evidence="1">Uncharacterized protein</fullName>
    </submittedName>
</protein>
<dbReference type="CTD" id="36343880"/>